<dbReference type="AlphaFoldDB" id="A0A9N9IVZ2"/>
<comment type="caution">
    <text evidence="1">The sequence shown here is derived from an EMBL/GenBank/DDBJ whole genome shotgun (WGS) entry which is preliminary data.</text>
</comment>
<proteinExistence type="predicted"/>
<reference evidence="1" key="1">
    <citation type="submission" date="2021-06" db="EMBL/GenBank/DDBJ databases">
        <authorList>
            <person name="Kallberg Y."/>
            <person name="Tangrot J."/>
            <person name="Rosling A."/>
        </authorList>
    </citation>
    <scope>NUCLEOTIDE SEQUENCE</scope>
    <source>
        <strain evidence="1">MA453B</strain>
    </source>
</reference>
<gene>
    <name evidence="1" type="ORF">DERYTH_LOCUS16896</name>
</gene>
<accession>A0A9N9IVZ2</accession>
<dbReference type="OrthoDB" id="2449170at2759"/>
<keyword evidence="2" id="KW-1185">Reference proteome</keyword>
<evidence type="ECO:0000313" key="1">
    <source>
        <dbReference type="EMBL" id="CAG8750932.1"/>
    </source>
</evidence>
<name>A0A9N9IVZ2_9GLOM</name>
<protein>
    <submittedName>
        <fullName evidence="1">1700_t:CDS:1</fullName>
    </submittedName>
</protein>
<dbReference type="Proteomes" id="UP000789405">
    <property type="component" value="Unassembled WGS sequence"/>
</dbReference>
<dbReference type="EMBL" id="CAJVPY010015279">
    <property type="protein sequence ID" value="CAG8750932.1"/>
    <property type="molecule type" value="Genomic_DNA"/>
</dbReference>
<organism evidence="1 2">
    <name type="scientific">Dentiscutata erythropus</name>
    <dbReference type="NCBI Taxonomy" id="1348616"/>
    <lineage>
        <taxon>Eukaryota</taxon>
        <taxon>Fungi</taxon>
        <taxon>Fungi incertae sedis</taxon>
        <taxon>Mucoromycota</taxon>
        <taxon>Glomeromycotina</taxon>
        <taxon>Glomeromycetes</taxon>
        <taxon>Diversisporales</taxon>
        <taxon>Gigasporaceae</taxon>
        <taxon>Dentiscutata</taxon>
    </lineage>
</organism>
<sequence length="90" mass="10537">KKERRKKAAVYLLKGGNEKLNMYLKKDILKILGNSGYHLEEWEMTDDEYEYEVLQQVEVAPQLLLQQVEAEVSEHLQFLFILRTNGGDPI</sequence>
<feature type="non-terminal residue" evidence="1">
    <location>
        <position position="90"/>
    </location>
</feature>
<evidence type="ECO:0000313" key="2">
    <source>
        <dbReference type="Proteomes" id="UP000789405"/>
    </source>
</evidence>